<feature type="transmembrane region" description="Helical" evidence="2">
    <location>
        <begin position="126"/>
        <end position="147"/>
    </location>
</feature>
<dbReference type="SMART" id="SM00100">
    <property type="entry name" value="cNMP"/>
    <property type="match status" value="1"/>
</dbReference>
<dbReference type="GO" id="GO:0003254">
    <property type="term" value="P:regulation of membrane depolarization"/>
    <property type="evidence" value="ECO:0007669"/>
    <property type="project" value="TreeGrafter"/>
</dbReference>
<feature type="transmembrane region" description="Helical" evidence="2">
    <location>
        <begin position="153"/>
        <end position="175"/>
    </location>
</feature>
<evidence type="ECO:0000256" key="1">
    <source>
        <dbReference type="SAM" id="MobiDB-lite"/>
    </source>
</evidence>
<dbReference type="GO" id="GO:0035725">
    <property type="term" value="P:sodium ion transmembrane transport"/>
    <property type="evidence" value="ECO:0007669"/>
    <property type="project" value="TreeGrafter"/>
</dbReference>
<sequence>MSVELSGAGLAQPSQSSEVATVVSNAHHYPDPVKKPTKDMSTASTFFGRGSAKSLFGPKNDDQNPKHRTKTLTRSSTAENRRRNSAKLEGLIHQYHLRDTIEDSGQAKLTMNFINSAMSLKDDHRVFHYFLALAAVYAGFVVPWGGAFSDSSFTISLANTVYVTDFLFGVDMYGVGKENYSLWRSASVARSTFSRRKLLVHFTLSVYNFLPFNALLYILGQSMWSPLGNLTMIQVVSRLRVGMKSRSAVSEKSGSLHKFQHVFAKLLKTMVFMMLLLHIFCCSWIMICKLGCEDYFLDLKRVNATNGVTWASDVNEIREVYDGTCWFARDTFADETQVLNIWADSASDVHLYFRTLFLSTTMFVGGENIEPVNTIESVAGFIGVIVGVAFTAIFYGQTMSLIHSLDSRGHDFRKKMEHLGEMMEYLNLPSKLRERINMYYWYSWSKNSNYTSKGTGQFLSELSEPLAMEVQLFCHKDMIGNIPFFKDVDPAVIRCVLDKIIPELFLPGDYIFRQGDAAQKLYMIQSGTVEIVDSQGNHLVTLKEGKYFGEVSLLTDLRRTASAKATSYCTADTLSKKSFNEIREQFEEFNDSIVEMCETNEYKFNTEDDLDNEDDLDSVNRQNSYTKSGSPPSFSEDRGTDPYSSGVQPNPLQRDNSSSTANASAMKLRTSTITMGPTSSEVQAKMQDAKQFHGSSTRVFSNTSHQSHRPSESDIRRVVAEEVRKEMRAMKEFFKEENEKIAKSIAEASAKQVKGSKSKVAMGLGPSRKQLT</sequence>
<dbReference type="PANTHER" id="PTHR45689">
    <property type="entry name" value="I[[H]] CHANNEL, ISOFORM E"/>
    <property type="match status" value="1"/>
</dbReference>
<keyword evidence="2" id="KW-1133">Transmembrane helix</keyword>
<dbReference type="GO" id="GO:0098855">
    <property type="term" value="C:HCN channel complex"/>
    <property type="evidence" value="ECO:0007669"/>
    <property type="project" value="TreeGrafter"/>
</dbReference>
<feature type="compositionally biased region" description="Polar residues" evidence="1">
    <location>
        <begin position="12"/>
        <end position="24"/>
    </location>
</feature>
<keyword evidence="5" id="KW-1185">Reference proteome</keyword>
<evidence type="ECO:0000256" key="2">
    <source>
        <dbReference type="SAM" id="Phobius"/>
    </source>
</evidence>
<dbReference type="Pfam" id="PF00027">
    <property type="entry name" value="cNMP_binding"/>
    <property type="match status" value="1"/>
</dbReference>
<dbReference type="CDD" id="cd00038">
    <property type="entry name" value="CAP_ED"/>
    <property type="match status" value="1"/>
</dbReference>
<feature type="compositionally biased region" description="Polar residues" evidence="1">
    <location>
        <begin position="642"/>
        <end position="663"/>
    </location>
</feature>
<feature type="region of interest" description="Disordered" evidence="1">
    <location>
        <begin position="1"/>
        <end position="85"/>
    </location>
</feature>
<dbReference type="InterPro" id="IPR018488">
    <property type="entry name" value="cNMP-bd_CS"/>
</dbReference>
<dbReference type="PROSITE" id="PS50042">
    <property type="entry name" value="CNMP_BINDING_3"/>
    <property type="match status" value="1"/>
</dbReference>
<name>A0A9W7AI14_9STRA</name>
<dbReference type="SUPFAM" id="SSF51206">
    <property type="entry name" value="cAMP-binding domain-like"/>
    <property type="match status" value="1"/>
</dbReference>
<dbReference type="Gene3D" id="2.60.120.10">
    <property type="entry name" value="Jelly Rolls"/>
    <property type="match status" value="1"/>
</dbReference>
<feature type="region of interest" description="Disordered" evidence="1">
    <location>
        <begin position="694"/>
        <end position="714"/>
    </location>
</feature>
<dbReference type="GO" id="GO:0005249">
    <property type="term" value="F:voltage-gated potassium channel activity"/>
    <property type="evidence" value="ECO:0007669"/>
    <property type="project" value="TreeGrafter"/>
</dbReference>
<feature type="region of interest" description="Disordered" evidence="1">
    <location>
        <begin position="750"/>
        <end position="772"/>
    </location>
</feature>
<feature type="region of interest" description="Disordered" evidence="1">
    <location>
        <begin position="604"/>
        <end position="663"/>
    </location>
</feature>
<dbReference type="Gene3D" id="1.10.287.630">
    <property type="entry name" value="Helix hairpin bin"/>
    <property type="match status" value="1"/>
</dbReference>
<keyword evidence="2" id="KW-0472">Membrane</keyword>
<dbReference type="InterPro" id="IPR014710">
    <property type="entry name" value="RmlC-like_jellyroll"/>
</dbReference>
<protein>
    <recommendedName>
        <fullName evidence="3">Cyclic nucleotide-binding domain-containing protein</fullName>
    </recommendedName>
</protein>
<dbReference type="InterPro" id="IPR000595">
    <property type="entry name" value="cNMP-bd_dom"/>
</dbReference>
<evidence type="ECO:0000259" key="3">
    <source>
        <dbReference type="PROSITE" id="PS50042"/>
    </source>
</evidence>
<feature type="transmembrane region" description="Helical" evidence="2">
    <location>
        <begin position="262"/>
        <end position="287"/>
    </location>
</feature>
<comment type="caution">
    <text evidence="4">The sequence shown here is derived from an EMBL/GenBank/DDBJ whole genome shotgun (WGS) entry which is preliminary data.</text>
</comment>
<dbReference type="OrthoDB" id="421226at2759"/>
<feature type="transmembrane region" description="Helical" evidence="2">
    <location>
        <begin position="378"/>
        <end position="396"/>
    </location>
</feature>
<feature type="domain" description="Cyclic nucleotide-binding" evidence="3">
    <location>
        <begin position="484"/>
        <end position="582"/>
    </location>
</feature>
<feature type="transmembrane region" description="Helical" evidence="2">
    <location>
        <begin position="198"/>
        <end position="218"/>
    </location>
</feature>
<feature type="compositionally biased region" description="Basic and acidic residues" evidence="1">
    <location>
        <begin position="28"/>
        <end position="38"/>
    </location>
</feature>
<dbReference type="InterPro" id="IPR018490">
    <property type="entry name" value="cNMP-bd_dom_sf"/>
</dbReference>
<dbReference type="InterPro" id="IPR051413">
    <property type="entry name" value="K/Na_HCN_channel"/>
</dbReference>
<feature type="compositionally biased region" description="Acidic residues" evidence="1">
    <location>
        <begin position="607"/>
        <end position="617"/>
    </location>
</feature>
<dbReference type="EMBL" id="BRXW01000631">
    <property type="protein sequence ID" value="GMH70951.1"/>
    <property type="molecule type" value="Genomic_DNA"/>
</dbReference>
<dbReference type="PANTHER" id="PTHR45689:SF5">
    <property type="entry name" value="I[[H]] CHANNEL, ISOFORM E"/>
    <property type="match status" value="1"/>
</dbReference>
<organism evidence="4 5">
    <name type="scientific">Triparma laevis f. longispina</name>
    <dbReference type="NCBI Taxonomy" id="1714387"/>
    <lineage>
        <taxon>Eukaryota</taxon>
        <taxon>Sar</taxon>
        <taxon>Stramenopiles</taxon>
        <taxon>Ochrophyta</taxon>
        <taxon>Bolidophyceae</taxon>
        <taxon>Parmales</taxon>
        <taxon>Triparmaceae</taxon>
        <taxon>Triparma</taxon>
    </lineage>
</organism>
<dbReference type="PROSITE" id="PS00889">
    <property type="entry name" value="CNMP_BINDING_2"/>
    <property type="match status" value="1"/>
</dbReference>
<reference evidence="5" key="1">
    <citation type="journal article" date="2023" name="Commun. Biol.">
        <title>Genome analysis of Parmales, the sister group of diatoms, reveals the evolutionary specialization of diatoms from phago-mixotrophs to photoautotrophs.</title>
        <authorList>
            <person name="Ban H."/>
            <person name="Sato S."/>
            <person name="Yoshikawa S."/>
            <person name="Yamada K."/>
            <person name="Nakamura Y."/>
            <person name="Ichinomiya M."/>
            <person name="Sato N."/>
            <person name="Blanc-Mathieu R."/>
            <person name="Endo H."/>
            <person name="Kuwata A."/>
            <person name="Ogata H."/>
        </authorList>
    </citation>
    <scope>NUCLEOTIDE SEQUENCE [LARGE SCALE GENOMIC DNA]</scope>
    <source>
        <strain evidence="5">NIES 3700</strain>
    </source>
</reference>
<dbReference type="AlphaFoldDB" id="A0A9W7AI14"/>
<dbReference type="Proteomes" id="UP001165122">
    <property type="component" value="Unassembled WGS sequence"/>
</dbReference>
<feature type="compositionally biased region" description="Polar residues" evidence="1">
    <location>
        <begin position="619"/>
        <end position="633"/>
    </location>
</feature>
<gene>
    <name evidence="4" type="ORF">TrLO_g9348</name>
</gene>
<proteinExistence type="predicted"/>
<feature type="compositionally biased region" description="Polar residues" evidence="1">
    <location>
        <begin position="694"/>
        <end position="705"/>
    </location>
</feature>
<evidence type="ECO:0000313" key="4">
    <source>
        <dbReference type="EMBL" id="GMH70951.1"/>
    </source>
</evidence>
<keyword evidence="2" id="KW-0812">Transmembrane</keyword>
<evidence type="ECO:0000313" key="5">
    <source>
        <dbReference type="Proteomes" id="UP001165122"/>
    </source>
</evidence>
<accession>A0A9W7AI14</accession>